<accession>A0A1J6YD47</accession>
<dbReference type="Proteomes" id="UP000236163">
    <property type="component" value="Unassembled WGS sequence"/>
</dbReference>
<dbReference type="STRING" id="523831.SEHO0A_03180"/>
<dbReference type="AlphaFoldDB" id="A0A1J6YD47"/>
<dbReference type="NCBIfam" id="NF033420">
    <property type="entry name" value="T6SS_PAAR_dom"/>
    <property type="match status" value="1"/>
</dbReference>
<gene>
    <name evidence="2" type="ORF">RK55_001330</name>
</gene>
<dbReference type="Pfam" id="PF05488">
    <property type="entry name" value="PAAR_motif"/>
    <property type="match status" value="1"/>
</dbReference>
<name>A0A1J6YD47_SALHO</name>
<comment type="caution">
    <text evidence="2">The sequence shown here is derived from an EMBL/GenBank/DDBJ whole genome shotgun (WGS) entry which is preliminary data.</text>
</comment>
<sequence length="94" mass="9494">MPTAARLSDKGTQHDGYYETVITAGSPTVFIDGLPAARMGDPLTPHSKPEHPPHPRKIAGGSSTVFIDGLPAARTGDAVDCGGVVIGGGTVNTG</sequence>
<evidence type="ECO:0000313" key="2">
    <source>
        <dbReference type="EMBL" id="PNO31980.1"/>
    </source>
</evidence>
<dbReference type="Gene3D" id="2.60.200.60">
    <property type="match status" value="1"/>
</dbReference>
<dbReference type="CDD" id="cd14737">
    <property type="entry name" value="PAAR_1"/>
    <property type="match status" value="1"/>
</dbReference>
<dbReference type="InterPro" id="IPR008727">
    <property type="entry name" value="PAAR_motif"/>
</dbReference>
<dbReference type="EMBL" id="JWSP02000004">
    <property type="protein sequence ID" value="PNO31980.1"/>
    <property type="molecule type" value="Genomic_DNA"/>
</dbReference>
<evidence type="ECO:0000313" key="3">
    <source>
        <dbReference type="Proteomes" id="UP000236163"/>
    </source>
</evidence>
<proteinExistence type="predicted"/>
<evidence type="ECO:0000256" key="1">
    <source>
        <dbReference type="SAM" id="MobiDB-lite"/>
    </source>
</evidence>
<feature type="region of interest" description="Disordered" evidence="1">
    <location>
        <begin position="35"/>
        <end position="62"/>
    </location>
</feature>
<organism evidence="2 3">
    <name type="scientific">Salmonella enterica subsp. houtenae serovar 50:g,z51:-</name>
    <dbReference type="NCBI Taxonomy" id="1173947"/>
    <lineage>
        <taxon>Bacteria</taxon>
        <taxon>Pseudomonadati</taxon>
        <taxon>Pseudomonadota</taxon>
        <taxon>Gammaproteobacteria</taxon>
        <taxon>Enterobacterales</taxon>
        <taxon>Enterobacteriaceae</taxon>
        <taxon>Salmonella</taxon>
    </lineage>
</organism>
<reference evidence="3" key="1">
    <citation type="submission" date="2017-12" db="EMBL/GenBank/DDBJ databases">
        <title>FDA dAtabase for Regulatory Grade micrObial Sequences (FDA-ARGOS): Supporting development and validation of Infectious Disease Dx tests.</title>
        <authorList>
            <person name="Sichtig H."/>
            <person name="Tallon L."/>
            <person name="Sadzewicz L."/>
            <person name="Sengamalay N."/>
            <person name="Nagaraj S."/>
            <person name="Vavikolanu K."/>
            <person name="Aluvathingal J."/>
            <person name="Nadendla S."/>
            <person name="Pirone D.C."/>
            <person name="Hoffman M."/>
            <person name="Muruvanda T."/>
            <person name="Allard M."/>
            <person name="Evans P."/>
        </authorList>
    </citation>
    <scope>NUCLEOTIDE SEQUENCE [LARGE SCALE GENOMIC DNA]</scope>
    <source>
        <strain evidence="3">FDAARGOS_55</strain>
    </source>
</reference>
<protein>
    <submittedName>
        <fullName evidence="2">Type VI secretion system PAAR protein</fullName>
    </submittedName>
</protein>